<comment type="caution">
    <text evidence="1">The sequence shown here is derived from an EMBL/GenBank/DDBJ whole genome shotgun (WGS) entry which is preliminary data.</text>
</comment>
<organism evidence="1 2">
    <name type="scientific">Aureimonas endophytica</name>
    <dbReference type="NCBI Taxonomy" id="2027858"/>
    <lineage>
        <taxon>Bacteria</taxon>
        <taxon>Pseudomonadati</taxon>
        <taxon>Pseudomonadota</taxon>
        <taxon>Alphaproteobacteria</taxon>
        <taxon>Hyphomicrobiales</taxon>
        <taxon>Aurantimonadaceae</taxon>
        <taxon>Aureimonas</taxon>
    </lineage>
</organism>
<dbReference type="EMBL" id="BMIQ01000001">
    <property type="protein sequence ID" value="GGD87894.1"/>
    <property type="molecule type" value="Genomic_DNA"/>
</dbReference>
<sequence length="84" mass="9847">MSYDRMDADEFRMAQQHLGLSDASMALMLGISDPQHVRRLKAGPEAGYAREIKPWHVRLIRAYLEGYRPADWPQENFSPRMRRT</sequence>
<dbReference type="AlphaFoldDB" id="A0A917E192"/>
<name>A0A917E192_9HYPH</name>
<evidence type="ECO:0000313" key="1">
    <source>
        <dbReference type="EMBL" id="GGD87894.1"/>
    </source>
</evidence>
<proteinExistence type="predicted"/>
<evidence type="ECO:0000313" key="2">
    <source>
        <dbReference type="Proteomes" id="UP000644699"/>
    </source>
</evidence>
<reference evidence="1" key="1">
    <citation type="journal article" date="2014" name="Int. J. Syst. Evol. Microbiol.">
        <title>Complete genome sequence of Corynebacterium casei LMG S-19264T (=DSM 44701T), isolated from a smear-ripened cheese.</title>
        <authorList>
            <consortium name="US DOE Joint Genome Institute (JGI-PGF)"/>
            <person name="Walter F."/>
            <person name="Albersmeier A."/>
            <person name="Kalinowski J."/>
            <person name="Ruckert C."/>
        </authorList>
    </citation>
    <scope>NUCLEOTIDE SEQUENCE</scope>
    <source>
        <strain evidence="1">CGMCC 1.15367</strain>
    </source>
</reference>
<dbReference type="RefSeq" id="WP_188906482.1">
    <property type="nucleotide sequence ID" value="NZ_BMIQ01000001.1"/>
</dbReference>
<accession>A0A917E192</accession>
<keyword evidence="2" id="KW-1185">Reference proteome</keyword>
<protein>
    <submittedName>
        <fullName evidence="1">Uncharacterized protein</fullName>
    </submittedName>
</protein>
<gene>
    <name evidence="1" type="ORF">GCM10011390_03320</name>
</gene>
<reference evidence="1" key="2">
    <citation type="submission" date="2020-09" db="EMBL/GenBank/DDBJ databases">
        <authorList>
            <person name="Sun Q."/>
            <person name="Zhou Y."/>
        </authorList>
    </citation>
    <scope>NUCLEOTIDE SEQUENCE</scope>
    <source>
        <strain evidence="1">CGMCC 1.15367</strain>
    </source>
</reference>
<dbReference type="Proteomes" id="UP000644699">
    <property type="component" value="Unassembled WGS sequence"/>
</dbReference>